<dbReference type="PANTHER" id="PTHR35306">
    <property type="entry name" value="BNAA03G57290D PROTEIN"/>
    <property type="match status" value="1"/>
</dbReference>
<dbReference type="Pfam" id="PF15365">
    <property type="entry name" value="PNRC"/>
    <property type="match status" value="1"/>
</dbReference>
<keyword evidence="2" id="KW-1185">Reference proteome</keyword>
<feature type="region of interest" description="Disordered" evidence="1">
    <location>
        <begin position="48"/>
        <end position="97"/>
    </location>
</feature>
<evidence type="ECO:0000313" key="3">
    <source>
        <dbReference type="RefSeq" id="XP_021830372.1"/>
    </source>
</evidence>
<dbReference type="InterPro" id="IPR028322">
    <property type="entry name" value="PNRC-like_rgn"/>
</dbReference>
<sequence length="209" mass="22564">METLLVVAEPKNQYYNRVKPHGPARYGPSPSKDFRAINCRTFQSGTGILPTPSKNCSTPVSKRACSSSSKITTPSPNKTPTLSVGSQSDSKTLGKSNPIAINVKSSKKEKPFNGSFSFSELWAGPAYSNSPPPSSLPIPKFSIRPKRTVSLELPSSASDMEIRPTHPIAKSAPASPTREHSSSARALFHNADSATRTLRRILNLDVDDE</sequence>
<dbReference type="KEGG" id="pavi:110770531"/>
<gene>
    <name evidence="3" type="primary">LOC110770531</name>
</gene>
<reference evidence="3" key="1">
    <citation type="submission" date="2025-08" db="UniProtKB">
        <authorList>
            <consortium name="RefSeq"/>
        </authorList>
    </citation>
    <scope>IDENTIFICATION</scope>
</reference>
<dbReference type="GO" id="GO:0016071">
    <property type="term" value="P:mRNA metabolic process"/>
    <property type="evidence" value="ECO:0007669"/>
    <property type="project" value="UniProtKB-ARBA"/>
</dbReference>
<feature type="compositionally biased region" description="Polar residues" evidence="1">
    <location>
        <begin position="48"/>
        <end position="95"/>
    </location>
</feature>
<accession>A0A6P5TTD0</accession>
<dbReference type="Proteomes" id="UP000515124">
    <property type="component" value="Unplaced"/>
</dbReference>
<dbReference type="GeneID" id="110770531"/>
<evidence type="ECO:0000313" key="2">
    <source>
        <dbReference type="Proteomes" id="UP000515124"/>
    </source>
</evidence>
<evidence type="ECO:0000256" key="1">
    <source>
        <dbReference type="SAM" id="MobiDB-lite"/>
    </source>
</evidence>
<feature type="region of interest" description="Disordered" evidence="1">
    <location>
        <begin position="154"/>
        <end position="189"/>
    </location>
</feature>
<name>A0A6P5TTD0_PRUAV</name>
<organism evidence="2 3">
    <name type="scientific">Prunus avium</name>
    <name type="common">Cherry</name>
    <name type="synonym">Cerasus avium</name>
    <dbReference type="NCBI Taxonomy" id="42229"/>
    <lineage>
        <taxon>Eukaryota</taxon>
        <taxon>Viridiplantae</taxon>
        <taxon>Streptophyta</taxon>
        <taxon>Embryophyta</taxon>
        <taxon>Tracheophyta</taxon>
        <taxon>Spermatophyta</taxon>
        <taxon>Magnoliopsida</taxon>
        <taxon>eudicotyledons</taxon>
        <taxon>Gunneridae</taxon>
        <taxon>Pentapetalae</taxon>
        <taxon>rosids</taxon>
        <taxon>fabids</taxon>
        <taxon>Rosales</taxon>
        <taxon>Rosaceae</taxon>
        <taxon>Amygdaloideae</taxon>
        <taxon>Amygdaleae</taxon>
        <taxon>Prunus</taxon>
    </lineage>
</organism>
<dbReference type="RefSeq" id="XP_021830372.1">
    <property type="nucleotide sequence ID" value="XM_021974680.1"/>
</dbReference>
<proteinExistence type="predicted"/>
<dbReference type="PANTHER" id="PTHR35306:SF1">
    <property type="entry name" value="VQ DOMAIN-CONTAINING PROTEIN"/>
    <property type="match status" value="1"/>
</dbReference>
<protein>
    <submittedName>
        <fullName evidence="3">Uncharacterized protein LOC110770531</fullName>
    </submittedName>
</protein>
<dbReference type="AlphaFoldDB" id="A0A6P5TTD0"/>